<dbReference type="Proteomes" id="UP000293300">
    <property type="component" value="Unassembled WGS sequence"/>
</dbReference>
<reference evidence="2 3" key="1">
    <citation type="submission" date="2019-02" db="EMBL/GenBank/DDBJ databases">
        <title>Flavobacterium sp. RD-2-33 isolated from forest soil.</title>
        <authorList>
            <person name="Chaudhary D.K."/>
        </authorList>
    </citation>
    <scope>NUCLEOTIDE SEQUENCE [LARGE SCALE GENOMIC DNA]</scope>
    <source>
        <strain evidence="2 3">RD-2-33</strain>
    </source>
</reference>
<protein>
    <submittedName>
        <fullName evidence="2">Uncharacterized protein</fullName>
    </submittedName>
</protein>
<organism evidence="2 3">
    <name type="scientific">Flavobacterium silvisoli</name>
    <dbReference type="NCBI Taxonomy" id="2529433"/>
    <lineage>
        <taxon>Bacteria</taxon>
        <taxon>Pseudomonadati</taxon>
        <taxon>Bacteroidota</taxon>
        <taxon>Flavobacteriia</taxon>
        <taxon>Flavobacteriales</taxon>
        <taxon>Flavobacteriaceae</taxon>
        <taxon>Flavobacterium</taxon>
    </lineage>
</organism>
<comment type="caution">
    <text evidence="2">The sequence shown here is derived from an EMBL/GenBank/DDBJ whole genome shotgun (WGS) entry which is preliminary data.</text>
</comment>
<name>A0A4V2L4T0_9FLAO</name>
<keyword evidence="1" id="KW-0732">Signal</keyword>
<keyword evidence="3" id="KW-1185">Reference proteome</keyword>
<dbReference type="AlphaFoldDB" id="A0A4V2L4T0"/>
<evidence type="ECO:0000313" key="3">
    <source>
        <dbReference type="Proteomes" id="UP000293300"/>
    </source>
</evidence>
<feature type="signal peptide" evidence="1">
    <location>
        <begin position="1"/>
        <end position="18"/>
    </location>
</feature>
<accession>A0A4V2L4T0</accession>
<feature type="chain" id="PRO_5020663171" evidence="1">
    <location>
        <begin position="19"/>
        <end position="242"/>
    </location>
</feature>
<sequence>MKKIALFLFIAVTVSAFSQSINDYQYVIVPAKFDFQKENDQYRLNILTKLLLQKYGFKSYLTTEELPAEIADKRCSVLYAALEKDNSFFMTKVKVVLKDCKEKTVYETAFGSSREKEYVVAYNEALRAAFQSFDNLNYKYSGKEEKTEVPPVVPVTPKPEMPSSSVENTSGVFFFAQPTVNGFQVVDNEPKVIMRLFNTSQKNVFIGVKGTINGVVLLNNNQWFFEYYENGKLISEPLTLKF</sequence>
<dbReference type="RefSeq" id="WP_131476308.1">
    <property type="nucleotide sequence ID" value="NZ_SJPE01000010.1"/>
</dbReference>
<gene>
    <name evidence="2" type="ORF">EZL74_09155</name>
</gene>
<proteinExistence type="predicted"/>
<evidence type="ECO:0000256" key="1">
    <source>
        <dbReference type="SAM" id="SignalP"/>
    </source>
</evidence>
<dbReference type="EMBL" id="SJPE01000010">
    <property type="protein sequence ID" value="TBX67641.1"/>
    <property type="molecule type" value="Genomic_DNA"/>
</dbReference>
<dbReference type="OrthoDB" id="1274006at2"/>
<evidence type="ECO:0000313" key="2">
    <source>
        <dbReference type="EMBL" id="TBX67641.1"/>
    </source>
</evidence>